<dbReference type="OrthoDB" id="9803668at2"/>
<evidence type="ECO:0000259" key="2">
    <source>
        <dbReference type="Pfam" id="PF02272"/>
    </source>
</evidence>
<keyword evidence="4" id="KW-1185">Reference proteome</keyword>
<dbReference type="RefSeq" id="WP_091869140.1">
    <property type="nucleotide sequence ID" value="NZ_FNAO01000006.1"/>
</dbReference>
<evidence type="ECO:0000259" key="1">
    <source>
        <dbReference type="Pfam" id="PF01368"/>
    </source>
</evidence>
<protein>
    <submittedName>
        <fullName evidence="3">Phosphoesterase RecJ domain-containing protein</fullName>
    </submittedName>
</protein>
<sequence length="341" mass="38233">MNFEDIQAVKNLLSEPQKIVIIPHKNPDGDAIGSTLALWHYLKYRGHEATVIVPNDYPKFLKWMSGNDQILNFERENSQAKSKIEAATLIFTLDFNHLGRIGQMEEPLGKLTVPFVMIDHHQEPSDYAEIMYSDVTMSSTCEMVYNFIEYLGDAESITPEMASCLYTGIMTDTGSFKFSSTTAKTHRVAAQLIEKGAESTEIHHRVFDTNTPGRLHLLGTALNNMVILKDYQTAYITLSQEELDAHKYQKGDTEGFVNYGLTLEGIIFAVIFIENREEGIIKISFRSVGDFSVNEFARRHFEGGGHTNAAGGKSNTSLTETATHFESLLEDYAVELARPSI</sequence>
<dbReference type="PANTHER" id="PTHR47618:SF1">
    <property type="entry name" value="BIFUNCTIONAL OLIGORIBONUCLEASE AND PAP PHOSPHATASE NRNA"/>
    <property type="match status" value="1"/>
</dbReference>
<evidence type="ECO:0000313" key="4">
    <source>
        <dbReference type="Proteomes" id="UP000199109"/>
    </source>
</evidence>
<accession>A0A1G7E8L7</accession>
<dbReference type="Pfam" id="PF02272">
    <property type="entry name" value="DHHA1"/>
    <property type="match status" value="1"/>
</dbReference>
<dbReference type="STRING" id="641691.SAMN05421636_10669"/>
<proteinExistence type="predicted"/>
<dbReference type="EMBL" id="FNAO01000006">
    <property type="protein sequence ID" value="SDE59796.1"/>
    <property type="molecule type" value="Genomic_DNA"/>
</dbReference>
<dbReference type="AlphaFoldDB" id="A0A1G7E8L7"/>
<reference evidence="3 4" key="1">
    <citation type="submission" date="2016-10" db="EMBL/GenBank/DDBJ databases">
        <authorList>
            <person name="de Groot N.N."/>
        </authorList>
    </citation>
    <scope>NUCLEOTIDE SEQUENCE [LARGE SCALE GENOMIC DNA]</scope>
    <source>
        <strain evidence="3 4">DSM 23421</strain>
    </source>
</reference>
<feature type="domain" description="DDH" evidence="1">
    <location>
        <begin position="18"/>
        <end position="169"/>
    </location>
</feature>
<dbReference type="InterPro" id="IPR001667">
    <property type="entry name" value="DDH_dom"/>
</dbReference>
<name>A0A1G7E8L7_9FLAO</name>
<dbReference type="InterPro" id="IPR051319">
    <property type="entry name" value="Oligoribo/pAp-PDE_c-di-AMP_PDE"/>
</dbReference>
<dbReference type="Gene3D" id="3.10.310.30">
    <property type="match status" value="1"/>
</dbReference>
<gene>
    <name evidence="3" type="ORF">SAMN05421636_10669</name>
</gene>
<dbReference type="Proteomes" id="UP000199109">
    <property type="component" value="Unassembled WGS sequence"/>
</dbReference>
<feature type="domain" description="DHHA1" evidence="2">
    <location>
        <begin position="248"/>
        <end position="319"/>
    </location>
</feature>
<dbReference type="GO" id="GO:0003676">
    <property type="term" value="F:nucleic acid binding"/>
    <property type="evidence" value="ECO:0007669"/>
    <property type="project" value="InterPro"/>
</dbReference>
<organism evidence="3 4">
    <name type="scientific">Pricia antarctica</name>
    <dbReference type="NCBI Taxonomy" id="641691"/>
    <lineage>
        <taxon>Bacteria</taxon>
        <taxon>Pseudomonadati</taxon>
        <taxon>Bacteroidota</taxon>
        <taxon>Flavobacteriia</taxon>
        <taxon>Flavobacteriales</taxon>
        <taxon>Flavobacteriaceae</taxon>
        <taxon>Pricia</taxon>
    </lineage>
</organism>
<dbReference type="PANTHER" id="PTHR47618">
    <property type="entry name" value="BIFUNCTIONAL OLIGORIBONUCLEASE AND PAP PHOSPHATASE NRNA"/>
    <property type="match status" value="1"/>
</dbReference>
<dbReference type="InterPro" id="IPR038763">
    <property type="entry name" value="DHH_sf"/>
</dbReference>
<dbReference type="SUPFAM" id="SSF64182">
    <property type="entry name" value="DHH phosphoesterases"/>
    <property type="match status" value="1"/>
</dbReference>
<dbReference type="Gene3D" id="3.90.1640.10">
    <property type="entry name" value="inorganic pyrophosphatase (n-terminal core)"/>
    <property type="match status" value="1"/>
</dbReference>
<dbReference type="InterPro" id="IPR003156">
    <property type="entry name" value="DHHA1_dom"/>
</dbReference>
<evidence type="ECO:0000313" key="3">
    <source>
        <dbReference type="EMBL" id="SDE59796.1"/>
    </source>
</evidence>
<dbReference type="Pfam" id="PF01368">
    <property type="entry name" value="DHH"/>
    <property type="match status" value="1"/>
</dbReference>